<proteinExistence type="predicted"/>
<protein>
    <recommendedName>
        <fullName evidence="3">PKD domain-containing protein</fullName>
    </recommendedName>
</protein>
<evidence type="ECO:0000313" key="5">
    <source>
        <dbReference type="Proteomes" id="UP000176855"/>
    </source>
</evidence>
<dbReference type="Gene3D" id="2.60.40.10">
    <property type="entry name" value="Immunoglobulins"/>
    <property type="match status" value="10"/>
</dbReference>
<dbReference type="EMBL" id="MHOO01000004">
    <property type="protein sequence ID" value="OGZ64574.1"/>
    <property type="molecule type" value="Genomic_DNA"/>
</dbReference>
<dbReference type="InterPro" id="IPR014756">
    <property type="entry name" value="Ig_E-set"/>
</dbReference>
<reference evidence="4 5" key="1">
    <citation type="journal article" date="2016" name="Nat. Commun.">
        <title>Thousands of microbial genomes shed light on interconnected biogeochemical processes in an aquifer system.</title>
        <authorList>
            <person name="Anantharaman K."/>
            <person name="Brown C.T."/>
            <person name="Hug L.A."/>
            <person name="Sharon I."/>
            <person name="Castelle C.J."/>
            <person name="Probst A.J."/>
            <person name="Thomas B.C."/>
            <person name="Singh A."/>
            <person name="Wilkins M.J."/>
            <person name="Karaoz U."/>
            <person name="Brodie E.L."/>
            <person name="Williams K.H."/>
            <person name="Hubbard S.S."/>
            <person name="Banfield J.F."/>
        </authorList>
    </citation>
    <scope>NUCLEOTIDE SEQUENCE [LARGE SCALE GENOMIC DNA]</scope>
</reference>
<dbReference type="InterPro" id="IPR013783">
    <property type="entry name" value="Ig-like_fold"/>
</dbReference>
<feature type="region of interest" description="Disordered" evidence="1">
    <location>
        <begin position="421"/>
        <end position="440"/>
    </location>
</feature>
<feature type="region of interest" description="Disordered" evidence="1">
    <location>
        <begin position="1362"/>
        <end position="1385"/>
    </location>
</feature>
<dbReference type="SUPFAM" id="SSF49299">
    <property type="entry name" value="PKD domain"/>
    <property type="match status" value="1"/>
</dbReference>
<keyword evidence="2" id="KW-0732">Signal</keyword>
<dbReference type="Pfam" id="PF01833">
    <property type="entry name" value="TIG"/>
    <property type="match status" value="9"/>
</dbReference>
<dbReference type="InterPro" id="IPR002909">
    <property type="entry name" value="IPT_dom"/>
</dbReference>
<dbReference type="PANTHER" id="PTHR47197:SF3">
    <property type="entry name" value="DIHYDRO-HEME D1 DEHYDROGENASE"/>
    <property type="match status" value="1"/>
</dbReference>
<dbReference type="SUPFAM" id="SSF81296">
    <property type="entry name" value="E set domains"/>
    <property type="match status" value="9"/>
</dbReference>
<gene>
    <name evidence="4" type="ORF">A2730_02670</name>
</gene>
<feature type="signal peptide" evidence="2">
    <location>
        <begin position="1"/>
        <end position="28"/>
    </location>
</feature>
<dbReference type="PANTHER" id="PTHR47197">
    <property type="entry name" value="PROTEIN NIRF"/>
    <property type="match status" value="1"/>
</dbReference>
<name>A0A1G2HPW0_9BACT</name>
<organism evidence="4 5">
    <name type="scientific">Candidatus Staskawiczbacteria bacterium RIFCSPHIGHO2_01_FULL_39_25</name>
    <dbReference type="NCBI Taxonomy" id="1802202"/>
    <lineage>
        <taxon>Bacteria</taxon>
        <taxon>Candidatus Staskawicziibacteriota</taxon>
    </lineage>
</organism>
<sequence length="1385" mass="144967">MLNSPFKKFLFVSIISVLAFFNADLAYAACTAVPTITSISPSSKNAGDATFTLTVNGTNFLNSSKVRFNGSDKTTTYVSATQLTAAIPSSDVSSGGSYSVSVFNQPSCRVVTDKEPWSIIISQDSNYLYVVNNGDNTLQKFNTSDLNQTVPHVTTDNYPQSVAVSHDGKYIYIVNETNETLQKFDAANLNLLASATTGKSPRSVAIAPDGNYVYVANYTNKKVQQFYTPNLSLSESINADGNPTAITISPDGNYLYIASSNKNNIQKFSIPNLNLLQTTALLDDYVRSLVVAPDGNYVYAVDYFNLKKFNATNLSLVKSSSGGSQSDPGYSISVSPDGNYLYTINPITPSINKFSVSDLGLILSNNLASPYISPHSIAISADGNFIYVLFLSKGVTNNHLLIKIDTSTLAFESDGGSSNAQTFTVNNPLPTTTSISPTSKTAGEPDFTLTLNGTNFISTSVIYLGSLGLTTTYVSATQLTASLPVPQEGTYSITVVNPTPGGGTSNGQTFTVNAADNPAPTTTSISPVSKNVGDTAFTLTVNGTNFIDASVIKFNDSNRTTTYINSTKIRTTIPVSDLATAGTFTITVFNPTPGGGTSNGQTLTVNNPVPTTTSISPSSKIIGDPGFTLTVNGTKFVSTSTIYFDSLGLATTYVSATQLTADISTLPALGTYSITVVNPAPGGGTSNAQTFTVNNPLPTTTSISPTSKNAGDTSFTLTVNGTNFISTSKVRFSGSDRTTTYVSATQLTATIPASDLATGGTFNITVFNPTPGGGTSNGQTFTVNNPVPTTTSISPNSATQNDPSFTLTVNGTNFVAASKVRFNGSDRTTTYISATQLTATIPASDLTSAGTFTITVFNLTPGGGTSNGQTFTVVEANPTAPTTTSISPTSKTTGSPAFTLTVNGTGFIPSSKVQFNLSDRTTTFVSPVQLTAAIPASDLTTGGIYRITVDNGIGGLSNAQSFFVNNPVPVTINILPSSAFVNGPSFVLTVNGSNFVSSSKVRFNESDRTTTFVSASQLTASIPSSDLETAGTYPITVFNPTPAGGISNSQNFTVVPGANPLPTTISISPNSATVGDPGFTLTVNGTNFISTSTIYFESLGLATTYISSTQLTTFISSTPGAGTYSVTVVNPAPGGGTSNAQTFTVNDADTEGPTISDLAVSSDYCPIVPATGIAYISWTYNNSNGRYENQFQMQIDDDPDFSSPEVNRTFSNLSNPPGSVNQQSVFIVTGFEPDSLVYGYTYYGRAKVWETDPDTGGPGADSGWVYNTGSAPGSPYATPPHPGPYASFTFSPSNPAPGNAVSFDNNSTCYDFSDPVDCQSYLWDFGDGGSSTQENPTHVYNTNGSFNVDLTASDELGSCQTNKTVPVSASSNKKLPQFKEVSPLE</sequence>
<feature type="chain" id="PRO_5009583161" description="PKD domain-containing protein" evidence="2">
    <location>
        <begin position="29"/>
        <end position="1385"/>
    </location>
</feature>
<evidence type="ECO:0000256" key="1">
    <source>
        <dbReference type="SAM" id="MobiDB-lite"/>
    </source>
</evidence>
<dbReference type="InterPro" id="IPR015943">
    <property type="entry name" value="WD40/YVTN_repeat-like_dom_sf"/>
</dbReference>
<dbReference type="Proteomes" id="UP000176855">
    <property type="component" value="Unassembled WGS sequence"/>
</dbReference>
<dbReference type="CDD" id="cd00146">
    <property type="entry name" value="PKD"/>
    <property type="match status" value="1"/>
</dbReference>
<dbReference type="SUPFAM" id="SSF50969">
    <property type="entry name" value="YVTN repeat-like/Quinoprotein amine dehydrogenase"/>
    <property type="match status" value="1"/>
</dbReference>
<dbReference type="Pfam" id="PF18911">
    <property type="entry name" value="PKD_4"/>
    <property type="match status" value="1"/>
</dbReference>
<dbReference type="Gene3D" id="2.130.10.10">
    <property type="entry name" value="YVTN repeat-like/Quinoprotein amine dehydrogenase"/>
    <property type="match status" value="2"/>
</dbReference>
<dbReference type="Gene3D" id="2.40.10.500">
    <property type="match status" value="1"/>
</dbReference>
<evidence type="ECO:0000313" key="4">
    <source>
        <dbReference type="EMBL" id="OGZ64574.1"/>
    </source>
</evidence>
<dbReference type="CDD" id="cd00102">
    <property type="entry name" value="IPT"/>
    <property type="match status" value="2"/>
</dbReference>
<feature type="compositionally biased region" description="Low complexity" evidence="1">
    <location>
        <begin position="428"/>
        <end position="440"/>
    </location>
</feature>
<feature type="compositionally biased region" description="Polar residues" evidence="1">
    <location>
        <begin position="1362"/>
        <end position="1374"/>
    </location>
</feature>
<evidence type="ECO:0000259" key="3">
    <source>
        <dbReference type="PROSITE" id="PS50093"/>
    </source>
</evidence>
<dbReference type="InterPro" id="IPR022409">
    <property type="entry name" value="PKD/Chitinase_dom"/>
</dbReference>
<dbReference type="InterPro" id="IPR051200">
    <property type="entry name" value="Host-pathogen_enzymatic-act"/>
</dbReference>
<dbReference type="InterPro" id="IPR019405">
    <property type="entry name" value="Lactonase_7-beta_prop"/>
</dbReference>
<dbReference type="STRING" id="1802202.A2730_02670"/>
<feature type="domain" description="PKD" evidence="3">
    <location>
        <begin position="1314"/>
        <end position="1374"/>
    </location>
</feature>
<dbReference type="InterPro" id="IPR000601">
    <property type="entry name" value="PKD_dom"/>
</dbReference>
<dbReference type="InterPro" id="IPR035986">
    <property type="entry name" value="PKD_dom_sf"/>
</dbReference>
<dbReference type="SMART" id="SM00089">
    <property type="entry name" value="PKD"/>
    <property type="match status" value="1"/>
</dbReference>
<accession>A0A1G2HPW0</accession>
<comment type="caution">
    <text evidence="4">The sequence shown here is derived from an EMBL/GenBank/DDBJ whole genome shotgun (WGS) entry which is preliminary data.</text>
</comment>
<dbReference type="Pfam" id="PF10282">
    <property type="entry name" value="Lactonase"/>
    <property type="match status" value="2"/>
</dbReference>
<dbReference type="PROSITE" id="PS50093">
    <property type="entry name" value="PKD"/>
    <property type="match status" value="1"/>
</dbReference>
<evidence type="ECO:0000256" key="2">
    <source>
        <dbReference type="SAM" id="SignalP"/>
    </source>
</evidence>
<dbReference type="InterPro" id="IPR011044">
    <property type="entry name" value="Quino_amine_DH_bsu"/>
</dbReference>
<dbReference type="SMART" id="SM00429">
    <property type="entry name" value="IPT"/>
    <property type="match status" value="4"/>
</dbReference>